<evidence type="ECO:0000256" key="4">
    <source>
        <dbReference type="ARBA" id="ARBA00022679"/>
    </source>
</evidence>
<dbReference type="GO" id="GO:0000139">
    <property type="term" value="C:Golgi membrane"/>
    <property type="evidence" value="ECO:0007669"/>
    <property type="project" value="UniProtKB-SubCell"/>
</dbReference>
<dbReference type="PANTHER" id="PTHR11987:SF36">
    <property type="entry name" value="SIA-ALPHA-2,3-GAL-BETA-1,4-GLCNAC-R:ALPHA 2,8-SIALYLTRANSFERASE"/>
    <property type="match status" value="1"/>
</dbReference>
<keyword evidence="7" id="KW-1133">Transmembrane helix</keyword>
<gene>
    <name evidence="12" type="ORF">A3770_02p15760</name>
</gene>
<dbReference type="Pfam" id="PF00777">
    <property type="entry name" value="Glyco_transf_29"/>
    <property type="match status" value="1"/>
</dbReference>
<evidence type="ECO:0000256" key="8">
    <source>
        <dbReference type="ARBA" id="ARBA00023034"/>
    </source>
</evidence>
<evidence type="ECO:0000256" key="3">
    <source>
        <dbReference type="ARBA" id="ARBA00022676"/>
    </source>
</evidence>
<dbReference type="InterPro" id="IPR001675">
    <property type="entry name" value="Glyco_trans_29"/>
</dbReference>
<sequence length="456" mass="50565">MRSSFTEWITRPRQILILFAITLAVAAISASNNIHRCHARKVGQGKQRYQMRDHHVGNGVESGGSRHWDESVVKQLAQGAKAFAFGNQASLTGKEATLVNQISDKLVETVAEEDIEADMAEELGMQEEDAAGEVNEELADASGRPGGASSSSKSGGSRPRGSRDHRFSKPSESSGFCPAIHRREDGTCDRSGVPESLQKYFKGSFGGDLILTSTSLRNKSVIAVSSSPGKTRKSKLMDVNSHLLDLLPKEDQIFGKNFTTCAVIGSSGILLKYQNGKEIDGHDMVLRFNSARTKGFEKHVGGKTTHRLTNSRNFGFRESKSEQVLVHLRTPGAMRALVQRLKNKTKSVLYGLNPPWYSYMDKSLHFLSTSGLNGILIALHRCERVRLYGFHVHPRHGVPYHYYNVKDKPANVGRDDNEWLVVKHLIENKFVELGEPCILECNENESECQKCVKANQ</sequence>
<protein>
    <submittedName>
        <fullName evidence="12">Sialyltransferase</fullName>
    </submittedName>
</protein>
<evidence type="ECO:0000256" key="7">
    <source>
        <dbReference type="ARBA" id="ARBA00022989"/>
    </source>
</evidence>
<accession>A0A5B8MEL0</accession>
<evidence type="ECO:0000256" key="10">
    <source>
        <dbReference type="ARBA" id="ARBA00023180"/>
    </source>
</evidence>
<evidence type="ECO:0000313" key="12">
    <source>
        <dbReference type="EMBL" id="QDZ19058.1"/>
    </source>
</evidence>
<dbReference type="Gene3D" id="3.90.1480.20">
    <property type="entry name" value="Glycosyl transferase family 29"/>
    <property type="match status" value="1"/>
</dbReference>
<organism evidence="12 13">
    <name type="scientific">Chloropicon primus</name>
    <dbReference type="NCBI Taxonomy" id="1764295"/>
    <lineage>
        <taxon>Eukaryota</taxon>
        <taxon>Viridiplantae</taxon>
        <taxon>Chlorophyta</taxon>
        <taxon>Chloropicophyceae</taxon>
        <taxon>Chloropicales</taxon>
        <taxon>Chloropicaceae</taxon>
        <taxon>Chloropicon</taxon>
    </lineage>
</organism>
<evidence type="ECO:0000256" key="9">
    <source>
        <dbReference type="ARBA" id="ARBA00023136"/>
    </source>
</evidence>
<dbReference type="InterPro" id="IPR050943">
    <property type="entry name" value="Glycosyltr_29_Sialyltrsf"/>
</dbReference>
<keyword evidence="13" id="KW-1185">Reference proteome</keyword>
<proteinExistence type="inferred from homology"/>
<dbReference type="EMBL" id="CP031035">
    <property type="protein sequence ID" value="QDZ19058.1"/>
    <property type="molecule type" value="Genomic_DNA"/>
</dbReference>
<keyword evidence="5" id="KW-0812">Transmembrane</keyword>
<keyword evidence="4 12" id="KW-0808">Transferase</keyword>
<reference evidence="12 13" key="1">
    <citation type="submission" date="2018-07" db="EMBL/GenBank/DDBJ databases">
        <title>The complete nuclear genome of the prasinophyte Chloropicon primus (CCMP1205).</title>
        <authorList>
            <person name="Pombert J.-F."/>
            <person name="Otis C."/>
            <person name="Turmel M."/>
            <person name="Lemieux C."/>
        </authorList>
    </citation>
    <scope>NUCLEOTIDE SEQUENCE [LARGE SCALE GENOMIC DNA]</scope>
    <source>
        <strain evidence="12 13">CCMP1205</strain>
    </source>
</reference>
<dbReference type="Proteomes" id="UP000316726">
    <property type="component" value="Chromosome 2"/>
</dbReference>
<feature type="compositionally biased region" description="Low complexity" evidence="11">
    <location>
        <begin position="141"/>
        <end position="159"/>
    </location>
</feature>
<keyword evidence="10" id="KW-0325">Glycoprotein</keyword>
<evidence type="ECO:0000256" key="6">
    <source>
        <dbReference type="ARBA" id="ARBA00022968"/>
    </source>
</evidence>
<keyword evidence="9" id="KW-0472">Membrane</keyword>
<dbReference type="CDD" id="cd19952">
    <property type="entry name" value="GT29"/>
    <property type="match status" value="1"/>
</dbReference>
<comment type="similarity">
    <text evidence="2">Belongs to the glycosyltransferase 29 family.</text>
</comment>
<dbReference type="OrthoDB" id="10264956at2759"/>
<evidence type="ECO:0000313" key="13">
    <source>
        <dbReference type="Proteomes" id="UP000316726"/>
    </source>
</evidence>
<evidence type="ECO:0000256" key="1">
    <source>
        <dbReference type="ARBA" id="ARBA00004323"/>
    </source>
</evidence>
<evidence type="ECO:0000256" key="5">
    <source>
        <dbReference type="ARBA" id="ARBA00022692"/>
    </source>
</evidence>
<evidence type="ECO:0000256" key="2">
    <source>
        <dbReference type="ARBA" id="ARBA00006003"/>
    </source>
</evidence>
<keyword evidence="6" id="KW-0735">Signal-anchor</keyword>
<feature type="region of interest" description="Disordered" evidence="11">
    <location>
        <begin position="137"/>
        <end position="190"/>
    </location>
</feature>
<comment type="subcellular location">
    <subcellularLocation>
        <location evidence="1">Golgi apparatus membrane</location>
        <topology evidence="1">Single-pass type II membrane protein</topology>
    </subcellularLocation>
</comment>
<name>A0A5B8MEL0_9CHLO</name>
<evidence type="ECO:0000256" key="11">
    <source>
        <dbReference type="SAM" id="MobiDB-lite"/>
    </source>
</evidence>
<dbReference type="GO" id="GO:0008373">
    <property type="term" value="F:sialyltransferase activity"/>
    <property type="evidence" value="ECO:0007669"/>
    <property type="project" value="InterPro"/>
</dbReference>
<dbReference type="InterPro" id="IPR038578">
    <property type="entry name" value="GT29-like_sf"/>
</dbReference>
<dbReference type="AlphaFoldDB" id="A0A5B8MEL0"/>
<dbReference type="PANTHER" id="PTHR11987">
    <property type="entry name" value="ALPHA-2,8-SIALYLTRANSFERASE"/>
    <property type="match status" value="1"/>
</dbReference>
<keyword evidence="8" id="KW-0333">Golgi apparatus</keyword>
<keyword evidence="3 12" id="KW-0328">Glycosyltransferase</keyword>